<dbReference type="EMBL" id="JBHMAG010000007">
    <property type="protein sequence ID" value="MFB9751550.1"/>
    <property type="molecule type" value="Genomic_DNA"/>
</dbReference>
<evidence type="ECO:0000313" key="5">
    <source>
        <dbReference type="Proteomes" id="UP001589619"/>
    </source>
</evidence>
<gene>
    <name evidence="4" type="ORF">ACFFNY_08205</name>
</gene>
<keyword evidence="2" id="KW-0560">Oxidoreductase</keyword>
<comment type="similarity">
    <text evidence="1">Belongs to the isocitrate and isopropylmalate dehydrogenases family.</text>
</comment>
<accession>A0ABV5VTS3</accession>
<dbReference type="SMART" id="SM01329">
    <property type="entry name" value="Iso_dh"/>
    <property type="match status" value="1"/>
</dbReference>
<feature type="domain" description="Isopropylmalate dehydrogenase-like" evidence="3">
    <location>
        <begin position="5"/>
        <end position="350"/>
    </location>
</feature>
<organism evidence="4 5">
    <name type="scientific">Paenibacillus hodogayensis</name>
    <dbReference type="NCBI Taxonomy" id="279208"/>
    <lineage>
        <taxon>Bacteria</taxon>
        <taxon>Bacillati</taxon>
        <taxon>Bacillota</taxon>
        <taxon>Bacilli</taxon>
        <taxon>Bacillales</taxon>
        <taxon>Paenibacillaceae</taxon>
        <taxon>Paenibacillus</taxon>
    </lineage>
</organism>
<evidence type="ECO:0000259" key="3">
    <source>
        <dbReference type="SMART" id="SM01329"/>
    </source>
</evidence>
<sequence>MGAYAIGLLSGDGIGPEITASVVEVLGAAQRHSGSALLRWVRLPMGQTAIARYGEALPAFVKETLRECSGWIMGPHDSASYPPELRHERNPSAELRHGFDLYANIRPNRSIAGIASVARQADLVIVRENTEGFYADRNLFGGDGEWHVTPDVVVTAGVFTRKASERIAHAAFREAVRRRKLVSIVHKANVIKRGYGLFLDCCYEVARQYPEVRVNDYHIDAASALLVRRAEEFDVIVTTNLFGDILSDLAGELVGSIGLAPSLNAGSDYAMAQAAHGSAPDIAGRNAANPAGLLLSAALLLDWLGDRHADRRLRELGDVTERAVYAAIRDGVRTADLGGTATTAEFTAAVTARLGES</sequence>
<dbReference type="Gene3D" id="3.40.718.10">
    <property type="entry name" value="Isopropylmalate Dehydrogenase"/>
    <property type="match status" value="1"/>
</dbReference>
<evidence type="ECO:0000256" key="2">
    <source>
        <dbReference type="ARBA" id="ARBA00023002"/>
    </source>
</evidence>
<dbReference type="Proteomes" id="UP001589619">
    <property type="component" value="Unassembled WGS sequence"/>
</dbReference>
<keyword evidence="5" id="KW-1185">Reference proteome</keyword>
<name>A0ABV5VTS3_9BACL</name>
<dbReference type="PANTHER" id="PTHR11835:SF34">
    <property type="entry name" value="ISOCITRATE DEHYDROGENASE [NAD] SUBUNIT ALPHA, MITOCHONDRIAL"/>
    <property type="match status" value="1"/>
</dbReference>
<comment type="caution">
    <text evidence="4">The sequence shown here is derived from an EMBL/GenBank/DDBJ whole genome shotgun (WGS) entry which is preliminary data.</text>
</comment>
<reference evidence="4 5" key="1">
    <citation type="submission" date="2024-09" db="EMBL/GenBank/DDBJ databases">
        <authorList>
            <person name="Sun Q."/>
            <person name="Mori K."/>
        </authorList>
    </citation>
    <scope>NUCLEOTIDE SEQUENCE [LARGE SCALE GENOMIC DNA]</scope>
    <source>
        <strain evidence="4 5">JCM 12520</strain>
    </source>
</reference>
<dbReference type="RefSeq" id="WP_344912929.1">
    <property type="nucleotide sequence ID" value="NZ_BAAAYO010000010.1"/>
</dbReference>
<dbReference type="PANTHER" id="PTHR11835">
    <property type="entry name" value="DECARBOXYLATING DEHYDROGENASES-ISOCITRATE, ISOPROPYLMALATE, TARTRATE"/>
    <property type="match status" value="1"/>
</dbReference>
<dbReference type="Pfam" id="PF00180">
    <property type="entry name" value="Iso_dh"/>
    <property type="match status" value="1"/>
</dbReference>
<evidence type="ECO:0000313" key="4">
    <source>
        <dbReference type="EMBL" id="MFB9751550.1"/>
    </source>
</evidence>
<dbReference type="PROSITE" id="PS00470">
    <property type="entry name" value="IDH_IMDH"/>
    <property type="match status" value="1"/>
</dbReference>
<dbReference type="InterPro" id="IPR024084">
    <property type="entry name" value="IsoPropMal-DH-like_dom"/>
</dbReference>
<proteinExistence type="inferred from homology"/>
<dbReference type="InterPro" id="IPR019818">
    <property type="entry name" value="IsoCit/isopropylmalate_DH_CS"/>
</dbReference>
<protein>
    <submittedName>
        <fullName evidence="4">Isocitrate/isopropylmalate dehydrogenase family protein</fullName>
    </submittedName>
</protein>
<evidence type="ECO:0000256" key="1">
    <source>
        <dbReference type="ARBA" id="ARBA00007769"/>
    </source>
</evidence>
<dbReference type="SUPFAM" id="SSF53659">
    <property type="entry name" value="Isocitrate/Isopropylmalate dehydrogenase-like"/>
    <property type="match status" value="1"/>
</dbReference>